<evidence type="ECO:0000313" key="3">
    <source>
        <dbReference type="Proteomes" id="UP000321907"/>
    </source>
</evidence>
<protein>
    <submittedName>
        <fullName evidence="2">Uncharacterized protein</fullName>
    </submittedName>
</protein>
<dbReference type="AlphaFoldDB" id="A0A5C7FVV0"/>
<accession>A0A5C7FVV0</accession>
<organism evidence="2 3">
    <name type="scientific">Neolewinella aurantiaca</name>
    <dbReference type="NCBI Taxonomy" id="2602767"/>
    <lineage>
        <taxon>Bacteria</taxon>
        <taxon>Pseudomonadati</taxon>
        <taxon>Bacteroidota</taxon>
        <taxon>Saprospiria</taxon>
        <taxon>Saprospirales</taxon>
        <taxon>Lewinellaceae</taxon>
        <taxon>Neolewinella</taxon>
    </lineage>
</organism>
<reference evidence="2 3" key="1">
    <citation type="submission" date="2019-08" db="EMBL/GenBank/DDBJ databases">
        <title>Lewinella sp. strain SSH13 Genome sequencing and assembly.</title>
        <authorList>
            <person name="Kim I."/>
        </authorList>
    </citation>
    <scope>NUCLEOTIDE SEQUENCE [LARGE SCALE GENOMIC DNA]</scope>
    <source>
        <strain evidence="2 3">SSH13</strain>
    </source>
</reference>
<gene>
    <name evidence="2" type="ORF">FUA23_04885</name>
</gene>
<feature type="region of interest" description="Disordered" evidence="1">
    <location>
        <begin position="88"/>
        <end position="131"/>
    </location>
</feature>
<dbReference type="Proteomes" id="UP000321907">
    <property type="component" value="Unassembled WGS sequence"/>
</dbReference>
<dbReference type="EMBL" id="VOXD01000005">
    <property type="protein sequence ID" value="TXF90777.1"/>
    <property type="molecule type" value="Genomic_DNA"/>
</dbReference>
<evidence type="ECO:0000256" key="1">
    <source>
        <dbReference type="SAM" id="MobiDB-lite"/>
    </source>
</evidence>
<feature type="compositionally biased region" description="Basic and acidic residues" evidence="1">
    <location>
        <begin position="88"/>
        <end position="98"/>
    </location>
</feature>
<keyword evidence="3" id="KW-1185">Reference proteome</keyword>
<feature type="compositionally biased region" description="Basic and acidic residues" evidence="1">
    <location>
        <begin position="112"/>
        <end position="125"/>
    </location>
</feature>
<evidence type="ECO:0000313" key="2">
    <source>
        <dbReference type="EMBL" id="TXF90777.1"/>
    </source>
</evidence>
<comment type="caution">
    <text evidence="2">The sequence shown here is derived from an EMBL/GenBank/DDBJ whole genome shotgun (WGS) entry which is preliminary data.</text>
</comment>
<dbReference type="OrthoDB" id="1494781at2"/>
<name>A0A5C7FVV0_9BACT</name>
<dbReference type="RefSeq" id="WP_147929605.1">
    <property type="nucleotide sequence ID" value="NZ_VOXD01000005.1"/>
</dbReference>
<proteinExistence type="predicted"/>
<sequence length="131" mass="15269">MLKVSLPVGDDLLEIHHNMWNGKDQVFWNGESVSRKNRFFGSTHVFRVANSITGREDVFRVRVGMGFNGTTYSVKRNERVLLGTWRDQLTHDSRRQMPTDDSLDLNNPPPRHRPDPEPAQRRNWSDEDLIV</sequence>